<evidence type="ECO:0000313" key="1">
    <source>
        <dbReference type="EMBL" id="CAG7647229.1"/>
    </source>
</evidence>
<reference evidence="1 2" key="1">
    <citation type="submission" date="2021-06" db="EMBL/GenBank/DDBJ databases">
        <authorList>
            <person name="Criscuolo A."/>
        </authorList>
    </citation>
    <scope>NUCLEOTIDE SEQUENCE [LARGE SCALE GENOMIC DNA]</scope>
    <source>
        <strain evidence="2">CIP 111802</strain>
    </source>
</reference>
<dbReference type="EMBL" id="CAJVCE010000011">
    <property type="protein sequence ID" value="CAG7647229.1"/>
    <property type="molecule type" value="Genomic_DNA"/>
</dbReference>
<dbReference type="Pfam" id="PF10720">
    <property type="entry name" value="DUF2515"/>
    <property type="match status" value="1"/>
</dbReference>
<proteinExistence type="predicted"/>
<dbReference type="Proteomes" id="UP000730618">
    <property type="component" value="Unassembled WGS sequence"/>
</dbReference>
<name>A0ABN7TMI3_9BACL</name>
<evidence type="ECO:0008006" key="3">
    <source>
        <dbReference type="Google" id="ProtNLM"/>
    </source>
</evidence>
<protein>
    <recommendedName>
        <fullName evidence="3">DUF2515 domain-containing protein</fullName>
    </recommendedName>
</protein>
<gene>
    <name evidence="1" type="ORF">PAECIP111802_03922</name>
</gene>
<organism evidence="1 2">
    <name type="scientific">Paenibacillus allorhizosphaerae</name>
    <dbReference type="NCBI Taxonomy" id="2849866"/>
    <lineage>
        <taxon>Bacteria</taxon>
        <taxon>Bacillati</taxon>
        <taxon>Bacillota</taxon>
        <taxon>Bacilli</taxon>
        <taxon>Bacillales</taxon>
        <taxon>Paenibacillaceae</taxon>
        <taxon>Paenibacillus</taxon>
    </lineage>
</organism>
<comment type="caution">
    <text evidence="1">The sequence shown here is derived from an EMBL/GenBank/DDBJ whole genome shotgun (WGS) entry which is preliminary data.</text>
</comment>
<dbReference type="InterPro" id="IPR019658">
    <property type="entry name" value="DUF2515"/>
</dbReference>
<accession>A0ABN7TMI3</accession>
<evidence type="ECO:0000313" key="2">
    <source>
        <dbReference type="Proteomes" id="UP000730618"/>
    </source>
</evidence>
<dbReference type="RefSeq" id="WP_230415172.1">
    <property type="nucleotide sequence ID" value="NZ_CAJVCE010000011.1"/>
</dbReference>
<keyword evidence="2" id="KW-1185">Reference proteome</keyword>
<sequence>MHRNPQKNRWNGIDLLHKLADLPLEAVHWMKAKAQTALLEKKLLEPAHPIRLQGEAKAMLAKRLQRLDQLAGWKDLSGSGTWSDAVAGFAGGFGGNPSGAELVLLETIRKERDRHNRNNVTRTAAYWEMYRKHPELHWALLAHMVSRNGGWFMTDLQGELLPFLLNEEQREQVFLFLERSNALIFRDAYPQLLLYSASLKARTPLFHLLPQLDVSRFMRPVWDGFWERRDSAMLTIGLIVNEQHFIESRVVRHPDYRHKVLDTLFFQTQSLLQLNQVVFPYADGEQTHLAGLILENFSSLQERIEAGKKLYAILFGIPAVSEGSLRFADSRRHSGSRADYWPHLFAAVRKQPPVSRGQLQERLDGCKLRPGAAQLYSPQLADSWKDRSVAPAEPGDWYESAKALDYFTDIRAPFSFDMTGEFCFGLKKIEMAVLAGDLLV</sequence>